<feature type="compositionally biased region" description="Basic residues" evidence="16">
    <location>
        <begin position="215"/>
        <end position="225"/>
    </location>
</feature>
<feature type="compositionally biased region" description="Low complexity" evidence="16">
    <location>
        <begin position="2319"/>
        <end position="2351"/>
    </location>
</feature>
<dbReference type="InterPro" id="IPR011011">
    <property type="entry name" value="Znf_FYVE_PHD"/>
</dbReference>
<feature type="domain" description="Bromo" evidence="17">
    <location>
        <begin position="3014"/>
        <end position="3084"/>
    </location>
</feature>
<feature type="domain" description="PHD-type" evidence="18">
    <location>
        <begin position="2937"/>
        <end position="2988"/>
    </location>
</feature>
<dbReference type="FunFam" id="1.20.920.10:FF:000018">
    <property type="entry name" value="nucleosome-remodeling factor subunit BPTF isoform X1"/>
    <property type="match status" value="1"/>
</dbReference>
<dbReference type="InterPro" id="IPR036427">
    <property type="entry name" value="Bromodomain-like_sf"/>
</dbReference>
<dbReference type="GO" id="GO:0000978">
    <property type="term" value="F:RNA polymerase II cis-regulatory region sequence-specific DNA binding"/>
    <property type="evidence" value="ECO:0007669"/>
    <property type="project" value="TreeGrafter"/>
</dbReference>
<name>A0A226NBE6_CALSU</name>
<dbReference type="Gene3D" id="3.30.40.10">
    <property type="entry name" value="Zinc/RING finger domain, C3HC4 (zinc finger)"/>
    <property type="match status" value="3"/>
</dbReference>
<keyword evidence="2" id="KW-0597">Phosphoprotein</keyword>
<feature type="compositionally biased region" description="Basic and acidic residues" evidence="16">
    <location>
        <begin position="1524"/>
        <end position="1538"/>
    </location>
</feature>
<feature type="region of interest" description="Disordered" evidence="16">
    <location>
        <begin position="1269"/>
        <end position="1379"/>
    </location>
</feature>
<dbReference type="PROSITE" id="PS50827">
    <property type="entry name" value="DDT"/>
    <property type="match status" value="1"/>
</dbReference>
<dbReference type="STRING" id="9009.A0A226NBE6"/>
<feature type="compositionally biased region" description="Low complexity" evidence="16">
    <location>
        <begin position="2526"/>
        <end position="2582"/>
    </location>
</feature>
<evidence type="ECO:0000256" key="10">
    <source>
        <dbReference type="ARBA" id="ARBA00023117"/>
    </source>
</evidence>
<keyword evidence="21" id="KW-1185">Reference proteome</keyword>
<evidence type="ECO:0000256" key="2">
    <source>
        <dbReference type="ARBA" id="ARBA00022553"/>
    </source>
</evidence>
<dbReference type="FunFam" id="3.30.40.10:FF:000036">
    <property type="entry name" value="nucleosome-remodeling factor subunit BPTF isoform X1"/>
    <property type="match status" value="1"/>
</dbReference>
<evidence type="ECO:0000256" key="13">
    <source>
        <dbReference type="PROSITE-ProRule" id="PRU00035"/>
    </source>
</evidence>
<dbReference type="PROSITE" id="PS50014">
    <property type="entry name" value="BROMODOMAIN_2"/>
    <property type="match status" value="1"/>
</dbReference>
<dbReference type="OrthoDB" id="784962at2759"/>
<dbReference type="CDD" id="cd15560">
    <property type="entry name" value="PHD2_3_BPTF"/>
    <property type="match status" value="2"/>
</dbReference>
<keyword evidence="8" id="KW-0805">Transcription regulation</keyword>
<feature type="compositionally biased region" description="Basic and acidic residues" evidence="16">
    <location>
        <begin position="1689"/>
        <end position="1698"/>
    </location>
</feature>
<evidence type="ECO:0000256" key="14">
    <source>
        <dbReference type="PROSITE-ProRule" id="PRU00146"/>
    </source>
</evidence>
<comment type="caution">
    <text evidence="20">The sequence shown here is derived from an EMBL/GenBank/DDBJ whole genome shotgun (WGS) entry which is preliminary data.</text>
</comment>
<feature type="domain" description="PHD-type" evidence="18">
    <location>
        <begin position="2879"/>
        <end position="2930"/>
    </location>
</feature>
<dbReference type="SMART" id="SM00297">
    <property type="entry name" value="BROMO"/>
    <property type="match status" value="1"/>
</dbReference>
<dbReference type="InterPro" id="IPR019786">
    <property type="entry name" value="Zinc_finger_PHD-type_CS"/>
</dbReference>
<feature type="domain" description="DDT" evidence="19">
    <location>
        <begin position="250"/>
        <end position="310"/>
    </location>
</feature>
<dbReference type="GO" id="GO:0008270">
    <property type="term" value="F:zinc ion binding"/>
    <property type="evidence" value="ECO:0007669"/>
    <property type="project" value="UniProtKB-KW"/>
</dbReference>
<feature type="compositionally biased region" description="Low complexity" evidence="16">
    <location>
        <begin position="2436"/>
        <end position="2461"/>
    </location>
</feature>
<reference evidence="20 21" key="1">
    <citation type="submission" date="2016-07" db="EMBL/GenBank/DDBJ databases">
        <title>Disparate Historic Effective Population Sizes Predicted by Modern Levels of Genome Diversity for the Scaled Quail (Callipepla squamata) and the Northern Bobwhite (Colinus virginianus): Inferences from First and Second Generation Draft Genome Assemblies for Sympatric New World Quail.</title>
        <authorList>
            <person name="Oldeschulte D.L."/>
            <person name="Halley Y.A."/>
            <person name="Bhattarai E.K."/>
            <person name="Brashear W.A."/>
            <person name="Hill J."/>
            <person name="Metz R.P."/>
            <person name="Johnson C.D."/>
            <person name="Rollins D."/>
            <person name="Peterson M.J."/>
            <person name="Bickhart D.M."/>
            <person name="Decker J.E."/>
            <person name="Seabury C.M."/>
        </authorList>
    </citation>
    <scope>NUCLEOTIDE SEQUENCE [LARGE SCALE GENOMIC DNA]</scope>
    <source>
        <strain evidence="20 21">Texas</strain>
        <tissue evidence="20">Leg muscle</tissue>
    </source>
</reference>
<feature type="region of interest" description="Disordered" evidence="16">
    <location>
        <begin position="1517"/>
        <end position="1538"/>
    </location>
</feature>
<dbReference type="GO" id="GO:0045892">
    <property type="term" value="P:negative regulation of DNA-templated transcription"/>
    <property type="evidence" value="ECO:0007669"/>
    <property type="project" value="UniProtKB-ARBA"/>
</dbReference>
<feature type="compositionally biased region" description="Basic and acidic residues" evidence="16">
    <location>
        <begin position="587"/>
        <end position="631"/>
    </location>
</feature>
<feature type="compositionally biased region" description="Polar residues" evidence="16">
    <location>
        <begin position="1295"/>
        <end position="1306"/>
    </location>
</feature>
<dbReference type="Pfam" id="PF00439">
    <property type="entry name" value="Bromodomain"/>
    <property type="match status" value="1"/>
</dbReference>
<feature type="region of interest" description="Disordered" evidence="16">
    <location>
        <begin position="1"/>
        <end position="240"/>
    </location>
</feature>
<evidence type="ECO:0000256" key="11">
    <source>
        <dbReference type="ARBA" id="ARBA00023163"/>
    </source>
</evidence>
<dbReference type="Pfam" id="PF02791">
    <property type="entry name" value="DDT"/>
    <property type="match status" value="1"/>
</dbReference>
<feature type="compositionally biased region" description="Pro residues" evidence="16">
    <location>
        <begin position="2491"/>
        <end position="2502"/>
    </location>
</feature>
<evidence type="ECO:0000259" key="19">
    <source>
        <dbReference type="PROSITE" id="PS50827"/>
    </source>
</evidence>
<dbReference type="CDD" id="cd05509">
    <property type="entry name" value="Bromo_gcn5_like"/>
    <property type="match status" value="1"/>
</dbReference>
<feature type="compositionally biased region" description="Basic and acidic residues" evidence="16">
    <location>
        <begin position="1063"/>
        <end position="1101"/>
    </location>
</feature>
<dbReference type="InterPro" id="IPR013083">
    <property type="entry name" value="Znf_RING/FYVE/PHD"/>
</dbReference>
<dbReference type="GO" id="GO:0006338">
    <property type="term" value="P:chromatin remodeling"/>
    <property type="evidence" value="ECO:0007669"/>
    <property type="project" value="UniProtKB-ARBA"/>
</dbReference>
<evidence type="ECO:0000256" key="15">
    <source>
        <dbReference type="SAM" id="Coils"/>
    </source>
</evidence>
<protein>
    <recommendedName>
        <fullName evidence="22">PHD-type domain-containing protein</fullName>
    </recommendedName>
</protein>
<dbReference type="PANTHER" id="PTHR45975:SF2">
    <property type="entry name" value="NUCLEOSOME-REMODELING FACTOR SUBUNIT BPTF"/>
    <property type="match status" value="1"/>
</dbReference>
<dbReference type="FunFam" id="3.30.40.10:FF:000048">
    <property type="entry name" value="nucleosome-remodeling factor subunit BPTF isoform X1"/>
    <property type="match status" value="2"/>
</dbReference>
<dbReference type="SUPFAM" id="SSF47370">
    <property type="entry name" value="Bromodomain"/>
    <property type="match status" value="1"/>
</dbReference>
<feature type="coiled-coil region" evidence="15">
    <location>
        <begin position="973"/>
        <end position="1000"/>
    </location>
</feature>
<dbReference type="CDD" id="cd15559">
    <property type="entry name" value="PHD1_BPTF"/>
    <property type="match status" value="1"/>
</dbReference>
<feature type="compositionally biased region" description="Polar residues" evidence="16">
    <location>
        <begin position="121"/>
        <end position="132"/>
    </location>
</feature>
<dbReference type="InterPro" id="IPR001487">
    <property type="entry name" value="Bromodomain"/>
</dbReference>
<feature type="region of interest" description="Disordered" evidence="16">
    <location>
        <begin position="2006"/>
        <end position="2035"/>
    </location>
</feature>
<feature type="compositionally biased region" description="Acidic residues" evidence="16">
    <location>
        <begin position="142"/>
        <end position="196"/>
    </location>
</feature>
<dbReference type="SMART" id="SM00249">
    <property type="entry name" value="PHD"/>
    <property type="match status" value="3"/>
</dbReference>
<feature type="compositionally biased region" description="Gly residues" evidence="16">
    <location>
        <begin position="87"/>
        <end position="120"/>
    </location>
</feature>
<dbReference type="PROSITE" id="PS00633">
    <property type="entry name" value="BROMODOMAIN_1"/>
    <property type="match status" value="1"/>
</dbReference>
<keyword evidence="3" id="KW-0479">Metal-binding</keyword>
<evidence type="ECO:0000256" key="8">
    <source>
        <dbReference type="ARBA" id="ARBA00023015"/>
    </source>
</evidence>
<keyword evidence="12" id="KW-0539">Nucleus</keyword>
<feature type="region of interest" description="Disordered" evidence="16">
    <location>
        <begin position="1392"/>
        <end position="1414"/>
    </location>
</feature>
<keyword evidence="7" id="KW-0156">Chromatin regulator</keyword>
<dbReference type="GO" id="GO:0045944">
    <property type="term" value="P:positive regulation of transcription by RNA polymerase II"/>
    <property type="evidence" value="ECO:0007669"/>
    <property type="project" value="UniProtKB-ARBA"/>
</dbReference>
<proteinExistence type="predicted"/>
<evidence type="ECO:0000259" key="17">
    <source>
        <dbReference type="PROSITE" id="PS50014"/>
    </source>
</evidence>
<evidence type="ECO:0000256" key="16">
    <source>
        <dbReference type="SAM" id="MobiDB-lite"/>
    </source>
</evidence>
<feature type="compositionally biased region" description="Low complexity" evidence="16">
    <location>
        <begin position="45"/>
        <end position="75"/>
    </location>
</feature>
<evidence type="ECO:0000256" key="6">
    <source>
        <dbReference type="ARBA" id="ARBA00022833"/>
    </source>
</evidence>
<feature type="compositionally biased region" description="Polar residues" evidence="16">
    <location>
        <begin position="1659"/>
        <end position="1671"/>
    </location>
</feature>
<evidence type="ECO:0000256" key="9">
    <source>
        <dbReference type="ARBA" id="ARBA00023054"/>
    </source>
</evidence>
<feature type="compositionally biased region" description="Low complexity" evidence="16">
    <location>
        <begin position="9"/>
        <end position="23"/>
    </location>
</feature>
<feature type="compositionally biased region" description="Basic and acidic residues" evidence="16">
    <location>
        <begin position="1307"/>
        <end position="1360"/>
    </location>
</feature>
<sequence>MRGRRGRPPKQQQPAAGTAQASSPAPPSAAGPIGGLRSRQRGSSRGRWASSAQAETAAGPKQKGAGAAQASSSAAVSPRGGSKRKGGGGGSSTPGGGGSSGKGRGRAGAGGAGGGGGGGSCNSQGRAASSRRSISKVVYDDHESEEEEESMVSEEEEEADPEDNQDSEEEEEEEIMEEEDDDDSDYPEEMEDEDDASYCTESSFRSHSTYSSTPGRRRQRVHRPRSPILEEKDIPPLEFPKSSEDLMVPSEHIMNVIAIYEVLRNFGTVLRLSPFRFEDFCAALVSQEQCTLMAEMHIVLLKAVLREEDTSNTTFGPADLKDSVNSTLYFIDGMTWPEVLRVYCESDKEYHHVLPYQETEDYPYGPVENKIKVLQFLVDQFLTTNIAREELMSEGVIQYDDHCRVCHKLGDLLCCETCSAVYHLECVKPPLEEVPEDEWQCEVCVAHKVPGVTDCVAEIQKNKPYIRHEPIGYDRHRRKYWFLNRRIIIEEDSESEKDKKVWYYSTKIQLAELIECLDKDYWEADLCKTLEEMREEVHRHMDVTEDLTNKARGTNKSFLSAANDEILDVIRARRGEIEEDSNTPTDEAEKAKSDVENDQADAEKGKEESGDQDKTEETPTEQAVEKVKNEEATVIGDKSNCLTSSTDDNNTNPSAGETSCSEGKNAMGCQSETPDSNNVAEKKVASELHQELSEETGQMIPSNSSASAAAPQSDVENSNSSEFSSGQNDSIKMPDDAENAEGGSQTSEDIGEKANGERSDSPGAGKGAPGSTRMLTRLRNPDSKLCQMKSQQVVAAAHEANKLHKESREVLVVNSQGEVSRLNTKREIMMKGNINNYFKLGQEGKYRVYHNQYATNSFALNKHQHREDHDKRRHLSHKFCLTTAGEFKWNGSVHGSKVLTISTLRLTIIQLENNIPASFLHPNWASHRSNWIKAVQMCSKPREFALALAILECAIKPVVMLPIWRESLGHTRLRRMTAIEREEKEKVKKKERKQEEEETMQQATWVKYTFPVKHQVWKQKGEEYRVTGYGGWSWISKTHVHRFMPKLPGNTNANYRKLLPSKSKNEDEKCSLDKRKGQTKVKIEKDRMKDSQDLQVKDKGNASEAAEKRSLLIQSYFFTEKEVDGENDKVIKEEPMDIDMKTESSIKDEDSQCKLDIINVSEGFHLRTCYKRKVKSSKLDGLLERRIKQFTLEEKQRLERMKLEASAKNGGIQSLSSQKNFDELQTKKVKEGSQLDTSHNQTYISDKIKTEDTGQDCLPVSSISCMKTGELDELSSPSANRLSKREDQLLDEDSPQSSEGESSVQNDSKENNSEPVAADKSRVQDDVRECESSFVDDLKQTNTDSKDKWDVLETNEKPLEQKLPITRVSQQECEDSEPVITKSSCRKGVLAISEKTNTEGNSEQQSKDPEKNCMMKSHFEPRYLQESELEKDITPIKTGSKSENKTVFHQKLVSKGIEPLKTELVSERKIESQTLEHEVGVKVDEELLSSQLTEANGKRKDQELKVETNATNKYLDQKNLNSVTDKKNNKDEETEMDLEKDKSTFQMNGKDSDIQVLSNDESSVKATYEATAGDDVEPKVNNINKSFPEHEMKPLTSKESSVKPFMNGDITAEDTADKNAVDPKLSLQSSSEFEAEETLLPSGEVPKYVQKTEEKHLSPQRSSFLDTSSTPMHDFCKENNLSSETESMETEHTEDKKVASSPVMSCEESSLSSDFADQNGLQTYKAEDVNGESKIKTVITEVTTTTSTVSTESKTVFKVAETLASNDEKTTVVSSTENCAISTVTTTTTVTKLTAPATDSNADVISVQEHSKTVVTTTVTDSLTTPEGTLVTSMTVSKEYSTKDKVKLMKFAKPKKTRSGTALPSYRKFVTKSSKKSIFVLPNDDLKKLARRGGIREVPYFNYNAKPALDIWPYPSPRPTFGITWRYRLQTVKSLAGVSLMLRLLWACLKWDDMAAKAPPGGGTTRTETTETEITTTEIIKRRDVGPYGIRSEYCIRKIICPIGVPEAPKETPTPQRKGLRSSALRPKRPETPKQTGPVIIESWVAEEELELWEIRAFAERVEKEKAQAVEQQAKKRLEQQKQIPVAGVAATVTTASGTTSTVSTPQKVVVGPLAGPVPTGTKVVLTTKVGSPATVTFQQNKNFHQTFATWVKQGQSSTATSTAATSATTIASTGQTFQISGSPVTMAGKVITKLPLPANSKIVAVNVPSTQGGVVQVQQKVLGIIPSTTGASQTFTSFQPRTATVTIRPNTTGTLGTTSTSQVMQGTPLRPGMTVIRTPLQQSTLGKTIIRTPLVVQQGQSQQVVTQIIRGQPVSTAVSSTSTASSSSGQKTVTSPGTPPQQIQPQTASQPPRPQQGQVKLTMAQLTQLTQGQGGSQGLTVVIQGQGQTTGQLQLIPQGVTVIPGPGQQLMQAAMPNGTIQRFLFTPLPAAATTASTTTTTASTSTSATEQKQALQTQPTPVLPPIQPQPQSQQQAQPQAQNQSTQPVSPTQPPAPQPPLQPETQTQLESQTPTSLDSPITPEAQSSKSPVQSPVQTQAQGQSPTQVQSQPQTAVLPQGQSQVQPQQPAQVQTTTQQQIQMQPHAPIQIQPQLQQSQPQVQTSVSTLPTTQSLNQVPVQSPTRPQLQLQQPPTKVITVPQLQQQVQVLSQLQSHVVAQIQAQQGSVPQQIKLQLPIQIQQSSPVQAHQIQNVVTVQAASVQEQLQRVQQLREQQQKKKQQQIEIKREHTLQASNQSDIIQKQVVMKQNAVIEHLKQKKTLTPTEREENQRMIVCNQVMKYILDKIDKEEKQAAKKRKREESVEQKRSKQNATKLSALLFKHKEQLKAEILKKRALLDKELQIEVQKRKRDEERDLSASKSKKKKMISTTSKETKKDTKLYCICKTPYDESKFYIGCDLCTNWYHGECVGITEKEAKKMDVYICNDCKRAQEGSSEELYCICRTPYDESQFYIGCDRCQNWYHGRCVGILQSEADLIDEYVCPQCQSTEDAMTVLSPLTDKDYEGLRRVLRSLQAHKMAWPFLEPVDPNDAPDYYGVIKEPMDLATMEERILKRYYKKVTEFVADMTKIFDNCRYYNPSDSPFYQCAEVLESFFVQKLKGFKASR</sequence>
<feature type="compositionally biased region" description="Polar residues" evidence="16">
    <location>
        <begin position="714"/>
        <end position="730"/>
    </location>
</feature>
<keyword evidence="5 14" id="KW-0863">Zinc-finger</keyword>
<evidence type="ECO:0000259" key="18">
    <source>
        <dbReference type="PROSITE" id="PS50016"/>
    </source>
</evidence>
<feature type="compositionally biased region" description="Polar residues" evidence="16">
    <location>
        <begin position="1394"/>
        <end position="1404"/>
    </location>
</feature>
<dbReference type="PANTHER" id="PTHR45975">
    <property type="entry name" value="NUCLEOSOME-REMODELING FACTOR SUBUNIT BPTF"/>
    <property type="match status" value="1"/>
</dbReference>
<feature type="compositionally biased region" description="Polar residues" evidence="16">
    <location>
        <begin position="640"/>
        <end position="679"/>
    </location>
</feature>
<keyword evidence="6" id="KW-0862">Zinc</keyword>
<accession>A0A226NBE6</accession>
<feature type="domain" description="PHD-type" evidence="18">
    <location>
        <begin position="400"/>
        <end position="447"/>
    </location>
</feature>
<feature type="region of interest" description="Disordered" evidence="16">
    <location>
        <begin position="2319"/>
        <end position="2359"/>
    </location>
</feature>
<feature type="region of interest" description="Disordered" evidence="16">
    <location>
        <begin position="575"/>
        <end position="776"/>
    </location>
</feature>
<dbReference type="PROSITE" id="PS50016">
    <property type="entry name" value="ZF_PHD_2"/>
    <property type="match status" value="3"/>
</dbReference>
<dbReference type="Proteomes" id="UP000198323">
    <property type="component" value="Unassembled WGS sequence"/>
</dbReference>
<dbReference type="PROSITE" id="PS01359">
    <property type="entry name" value="ZF_PHD_1"/>
    <property type="match status" value="1"/>
</dbReference>
<feature type="compositionally biased region" description="Low complexity" evidence="16">
    <location>
        <begin position="2470"/>
        <end position="2490"/>
    </location>
</feature>
<evidence type="ECO:0008006" key="22">
    <source>
        <dbReference type="Google" id="ProtNLM"/>
    </source>
</evidence>
<evidence type="ECO:0000313" key="21">
    <source>
        <dbReference type="Proteomes" id="UP000198323"/>
    </source>
</evidence>
<gene>
    <name evidence="20" type="ORF">ASZ78_006575</name>
</gene>
<evidence type="ECO:0000256" key="5">
    <source>
        <dbReference type="ARBA" id="ARBA00022771"/>
    </source>
</evidence>
<dbReference type="Pfam" id="PF00628">
    <property type="entry name" value="PHD"/>
    <property type="match status" value="3"/>
</dbReference>
<dbReference type="Gene3D" id="1.20.920.10">
    <property type="entry name" value="Bromodomain-like"/>
    <property type="match status" value="1"/>
</dbReference>
<feature type="compositionally biased region" description="Polar residues" evidence="16">
    <location>
        <begin position="2509"/>
        <end position="2519"/>
    </location>
</feature>
<feature type="coiled-coil region" evidence="15">
    <location>
        <begin position="2055"/>
        <end position="2084"/>
    </location>
</feature>
<dbReference type="SUPFAM" id="SSF57903">
    <property type="entry name" value="FYVE/PHD zinc finger"/>
    <property type="match status" value="3"/>
</dbReference>
<dbReference type="EMBL" id="MCFN01000110">
    <property type="protein sequence ID" value="OXB64837.1"/>
    <property type="molecule type" value="Genomic_DNA"/>
</dbReference>
<organism evidence="20 21">
    <name type="scientific">Callipepla squamata</name>
    <name type="common">Scaled quail</name>
    <dbReference type="NCBI Taxonomy" id="9009"/>
    <lineage>
        <taxon>Eukaryota</taxon>
        <taxon>Metazoa</taxon>
        <taxon>Chordata</taxon>
        <taxon>Craniata</taxon>
        <taxon>Vertebrata</taxon>
        <taxon>Euteleostomi</taxon>
        <taxon>Archelosauria</taxon>
        <taxon>Archosauria</taxon>
        <taxon>Dinosauria</taxon>
        <taxon>Saurischia</taxon>
        <taxon>Theropoda</taxon>
        <taxon>Coelurosauria</taxon>
        <taxon>Aves</taxon>
        <taxon>Neognathae</taxon>
        <taxon>Galloanserae</taxon>
        <taxon>Galliformes</taxon>
        <taxon>Odontophoridae</taxon>
        <taxon>Callipepla</taxon>
    </lineage>
</organism>
<feature type="compositionally biased region" description="Basic and acidic residues" evidence="16">
    <location>
        <begin position="1405"/>
        <end position="1414"/>
    </location>
</feature>
<keyword evidence="9 15" id="KW-0175">Coiled coil</keyword>
<feature type="compositionally biased region" description="Basic and acidic residues" evidence="16">
    <location>
        <begin position="750"/>
        <end position="760"/>
    </location>
</feature>
<feature type="compositionally biased region" description="Low complexity" evidence="16">
    <location>
        <begin position="200"/>
        <end position="213"/>
    </location>
</feature>
<evidence type="ECO:0000256" key="7">
    <source>
        <dbReference type="ARBA" id="ARBA00022853"/>
    </source>
</evidence>
<dbReference type="InterPro" id="IPR018501">
    <property type="entry name" value="DDT_dom"/>
</dbReference>
<keyword evidence="10 13" id="KW-0103">Bromodomain</keyword>
<evidence type="ECO:0000256" key="4">
    <source>
        <dbReference type="ARBA" id="ARBA00022737"/>
    </source>
</evidence>
<dbReference type="InterPro" id="IPR038028">
    <property type="entry name" value="BPTF"/>
</dbReference>
<evidence type="ECO:0000313" key="20">
    <source>
        <dbReference type="EMBL" id="OXB64837.1"/>
    </source>
</evidence>
<feature type="region of interest" description="Disordered" evidence="16">
    <location>
        <begin position="2436"/>
        <end position="2582"/>
    </location>
</feature>
<dbReference type="SMART" id="SM00571">
    <property type="entry name" value="DDT"/>
    <property type="match status" value="1"/>
</dbReference>
<feature type="coiled-coil region" evidence="15">
    <location>
        <begin position="2698"/>
        <end position="2728"/>
    </location>
</feature>
<dbReference type="InterPro" id="IPR018359">
    <property type="entry name" value="Bromodomain_CS"/>
</dbReference>
<dbReference type="PRINTS" id="PR00503">
    <property type="entry name" value="BROMODOMAIN"/>
</dbReference>
<feature type="region of interest" description="Disordered" evidence="16">
    <location>
        <begin position="1613"/>
        <end position="1702"/>
    </location>
</feature>
<keyword evidence="11" id="KW-0804">Transcription</keyword>
<comment type="subcellular location">
    <subcellularLocation>
        <location evidence="1">Nucleus</location>
    </subcellularLocation>
</comment>
<dbReference type="InterPro" id="IPR001965">
    <property type="entry name" value="Znf_PHD"/>
</dbReference>
<keyword evidence="4" id="KW-0677">Repeat</keyword>
<evidence type="ECO:0000256" key="1">
    <source>
        <dbReference type="ARBA" id="ARBA00004123"/>
    </source>
</evidence>
<feature type="compositionally biased region" description="Low complexity" evidence="16">
    <location>
        <begin position="2252"/>
        <end position="2262"/>
    </location>
</feature>
<dbReference type="InterPro" id="IPR028941">
    <property type="entry name" value="WHIM2_dom"/>
</dbReference>
<dbReference type="Pfam" id="PF15613">
    <property type="entry name" value="WSD"/>
    <property type="match status" value="1"/>
</dbReference>
<feature type="compositionally biased region" description="Basic and acidic residues" evidence="16">
    <location>
        <begin position="680"/>
        <end position="692"/>
    </location>
</feature>
<feature type="region of interest" description="Disordered" evidence="16">
    <location>
        <begin position="2251"/>
        <end position="2271"/>
    </location>
</feature>
<dbReference type="GO" id="GO:0016589">
    <property type="term" value="C:NURF complex"/>
    <property type="evidence" value="ECO:0007669"/>
    <property type="project" value="InterPro"/>
</dbReference>
<feature type="region of interest" description="Disordered" evidence="16">
    <location>
        <begin position="1059"/>
        <end position="1101"/>
    </location>
</feature>
<evidence type="ECO:0000256" key="3">
    <source>
        <dbReference type="ARBA" id="ARBA00022723"/>
    </source>
</evidence>
<evidence type="ECO:0000256" key="12">
    <source>
        <dbReference type="ARBA" id="ARBA00023242"/>
    </source>
</evidence>
<dbReference type="InterPro" id="IPR019787">
    <property type="entry name" value="Znf_PHD-finger"/>
</dbReference>